<gene>
    <name evidence="2" type="ORF">SAMN05216431_10196</name>
</gene>
<accession>A0ABY1A909</accession>
<evidence type="ECO:0000313" key="3">
    <source>
        <dbReference type="Proteomes" id="UP000182089"/>
    </source>
</evidence>
<name>A0ABY1A909_9LACO</name>
<organism evidence="2 3">
    <name type="scientific">Ligilactobacillus ruminis</name>
    <dbReference type="NCBI Taxonomy" id="1623"/>
    <lineage>
        <taxon>Bacteria</taxon>
        <taxon>Bacillati</taxon>
        <taxon>Bacillota</taxon>
        <taxon>Bacilli</taxon>
        <taxon>Lactobacillales</taxon>
        <taxon>Lactobacillaceae</taxon>
        <taxon>Ligilactobacillus</taxon>
    </lineage>
</organism>
<proteinExistence type="predicted"/>
<dbReference type="EMBL" id="FOCC01000001">
    <property type="protein sequence ID" value="SEM32568.1"/>
    <property type="molecule type" value="Genomic_DNA"/>
</dbReference>
<dbReference type="Proteomes" id="UP000182089">
    <property type="component" value="Unassembled WGS sequence"/>
</dbReference>
<evidence type="ECO:0000259" key="1">
    <source>
        <dbReference type="Pfam" id="PF17802"/>
    </source>
</evidence>
<protein>
    <submittedName>
        <fullName evidence="2">Cna protein B-type domain-containing protein</fullName>
    </submittedName>
</protein>
<dbReference type="Pfam" id="PF17802">
    <property type="entry name" value="SpaA"/>
    <property type="match status" value="1"/>
</dbReference>
<feature type="domain" description="SpaA-like prealbumin fold" evidence="1">
    <location>
        <begin position="9"/>
        <end position="75"/>
    </location>
</feature>
<reference evidence="2 3" key="1">
    <citation type="submission" date="2016-10" db="EMBL/GenBank/DDBJ databases">
        <authorList>
            <person name="Varghese N."/>
            <person name="Submissions S."/>
        </authorList>
    </citation>
    <scope>NUCLEOTIDE SEQUENCE [LARGE SCALE GENOMIC DNA]</scope>
    <source>
        <strain evidence="2 3">WC1T17</strain>
    </source>
</reference>
<sequence>MGALSSQPVLSDVHFDLYRLVDGKWIAYAKNLATGSNGRISYRGMFTGRYKLVETKAKEGYDTAKPIYFTLGKKDINDDSSKEATITLTDEDGIAVTKLQNVSVKEAVAKKNKPVTLQVLDYPHAGILPHTGGSGTLIFKVIGTVVILAACIGLEIEIFLRLKHSKEV</sequence>
<comment type="caution">
    <text evidence="2">The sequence shown here is derived from an EMBL/GenBank/DDBJ whole genome shotgun (WGS) entry which is preliminary data.</text>
</comment>
<evidence type="ECO:0000313" key="2">
    <source>
        <dbReference type="EMBL" id="SEM32568.1"/>
    </source>
</evidence>
<dbReference type="Gene3D" id="2.60.40.10">
    <property type="entry name" value="Immunoglobulins"/>
    <property type="match status" value="1"/>
</dbReference>
<dbReference type="InterPro" id="IPR013783">
    <property type="entry name" value="Ig-like_fold"/>
</dbReference>
<dbReference type="InterPro" id="IPR041033">
    <property type="entry name" value="SpaA_PFL_dom_1"/>
</dbReference>